<dbReference type="InterPro" id="IPR001296">
    <property type="entry name" value="Glyco_trans_1"/>
</dbReference>
<reference evidence="4 5" key="3">
    <citation type="journal article" date="2019" name="Int. J. Syst. Evol. Microbiol.">
        <title>Nitrosopumilus adriaticus sp. nov. and Nitrosopumilus piranensis sp. nov., two ammonia-oxidizing archaea from the Adriatic Sea and members of the class Nitrososphaeria.</title>
        <authorList>
            <person name="Bayer B."/>
            <person name="Vojvoda J."/>
            <person name="Reinthaler T."/>
            <person name="Reyes C."/>
            <person name="Pinto M."/>
            <person name="Herndl G.J."/>
        </authorList>
    </citation>
    <scope>NUCLEOTIDE SEQUENCE [LARGE SCALE GENOMIC DNA]</scope>
    <source>
        <strain evidence="4 5">D3C</strain>
    </source>
</reference>
<keyword evidence="5" id="KW-1185">Reference proteome</keyword>
<proteinExistence type="predicted"/>
<dbReference type="Proteomes" id="UP000032027">
    <property type="component" value="Chromosome"/>
</dbReference>
<dbReference type="SUPFAM" id="SSF53756">
    <property type="entry name" value="UDP-Glycosyltransferase/glycogen phosphorylase"/>
    <property type="match status" value="1"/>
</dbReference>
<protein>
    <submittedName>
        <fullName evidence="4">Glycosyltransferase</fullName>
    </submittedName>
</protein>
<name>A0A0C5BSL8_9ARCH</name>
<dbReference type="KEGG" id="nid:NPIRD3C_0077"/>
<accession>A0A0C5BSL8</accession>
<sequence length="390" mass="44690">MNILLLSQFFSITKGGGEYVFKLMAKNLTENGHKVWVITNKVKGETYPNLANLKIIMVNPTLEYKGGLPPTFLDNIRYVINTFQAGKKIIKEQNIDIIHSNNFSPSLAGSLMSYFTKKPHIITIFDIFSQNDKDFWRKWIKQVKVSKINAILVPWFEKILIKTRYDAIYTISDASKNDILKMNTKKPIYNIPPSIEDTVQLNEKIIPFQFICISRLVFYKNLEIIINAMSVVVKSIPQCKVIIIGDGPHKESLQILIKNLELEKNIIFKGYTTSAEKMKLISESNAMLFPSILEGFGLVILEAFSQSKPVLVSDIPPMSDIIIHNETGFVLDENNYKIWAEHITKLIKNPQLSKKMGENGNNLLKIKYNRKQFYDKLIKMYNDIASDLGE</sequence>
<dbReference type="PANTHER" id="PTHR46401:SF2">
    <property type="entry name" value="GLYCOSYLTRANSFERASE WBBK-RELATED"/>
    <property type="match status" value="1"/>
</dbReference>
<dbReference type="HOGENOM" id="CLU_009583_2_0_2"/>
<reference evidence="5" key="1">
    <citation type="submission" date="2015-02" db="EMBL/GenBank/DDBJ databases">
        <title>Characterization of two novel Thaumarchaeota isolated from the Northern Adriatic Sea.</title>
        <authorList>
            <person name="Bayer B."/>
            <person name="Vojvoda J."/>
            <person name="Offre P."/>
            <person name="Srivastava A."/>
            <person name="Elisabeth N."/>
            <person name="Garcia J.A.L."/>
            <person name="Schleper C."/>
            <person name="Herndl G.J."/>
        </authorList>
    </citation>
    <scope>NUCLEOTIDE SEQUENCE [LARGE SCALE GENOMIC DNA]</scope>
    <source>
        <strain evidence="5">D3C</strain>
    </source>
</reference>
<dbReference type="Pfam" id="PF00534">
    <property type="entry name" value="Glycos_transf_1"/>
    <property type="match status" value="1"/>
</dbReference>
<dbReference type="OrthoDB" id="11757at2157"/>
<dbReference type="PATRIC" id="fig|1582439.9.peg.77"/>
<evidence type="ECO:0000259" key="2">
    <source>
        <dbReference type="Pfam" id="PF00534"/>
    </source>
</evidence>
<dbReference type="GeneID" id="41599250"/>
<evidence type="ECO:0000259" key="3">
    <source>
        <dbReference type="Pfam" id="PF13439"/>
    </source>
</evidence>
<dbReference type="InterPro" id="IPR028098">
    <property type="entry name" value="Glyco_trans_4-like_N"/>
</dbReference>
<organism evidence="4 5">
    <name type="scientific">Nitrosopumilus piranensis</name>
    <dbReference type="NCBI Taxonomy" id="1582439"/>
    <lineage>
        <taxon>Archaea</taxon>
        <taxon>Nitrososphaerota</taxon>
        <taxon>Nitrososphaeria</taxon>
        <taxon>Nitrosopumilales</taxon>
        <taxon>Nitrosopumilaceae</taxon>
        <taxon>Nitrosopumilus</taxon>
    </lineage>
</organism>
<dbReference type="RefSeq" id="WP_148702328.1">
    <property type="nucleotide sequence ID" value="NZ_CP010868.1"/>
</dbReference>
<dbReference type="STRING" id="1582439.NPIRD3C_0077"/>
<gene>
    <name evidence="4" type="ORF">NPIRD3C_0077</name>
</gene>
<dbReference type="AlphaFoldDB" id="A0A0C5BSL8"/>
<keyword evidence="1 4" id="KW-0808">Transferase</keyword>
<dbReference type="EMBL" id="CP010868">
    <property type="protein sequence ID" value="AJM91301.1"/>
    <property type="molecule type" value="Genomic_DNA"/>
</dbReference>
<dbReference type="Pfam" id="PF13439">
    <property type="entry name" value="Glyco_transf_4"/>
    <property type="match status" value="1"/>
</dbReference>
<evidence type="ECO:0000313" key="5">
    <source>
        <dbReference type="Proteomes" id="UP000032027"/>
    </source>
</evidence>
<dbReference type="PANTHER" id="PTHR46401">
    <property type="entry name" value="GLYCOSYLTRANSFERASE WBBK-RELATED"/>
    <property type="match status" value="1"/>
</dbReference>
<evidence type="ECO:0000313" key="4">
    <source>
        <dbReference type="EMBL" id="AJM91301.1"/>
    </source>
</evidence>
<feature type="domain" description="Glycosyl transferase family 1" evidence="2">
    <location>
        <begin position="207"/>
        <end position="361"/>
    </location>
</feature>
<evidence type="ECO:0000256" key="1">
    <source>
        <dbReference type="ARBA" id="ARBA00022679"/>
    </source>
</evidence>
<dbReference type="Gene3D" id="3.40.50.2000">
    <property type="entry name" value="Glycogen Phosphorylase B"/>
    <property type="match status" value="2"/>
</dbReference>
<dbReference type="GO" id="GO:0016757">
    <property type="term" value="F:glycosyltransferase activity"/>
    <property type="evidence" value="ECO:0007669"/>
    <property type="project" value="InterPro"/>
</dbReference>
<feature type="domain" description="Glycosyltransferase subfamily 4-like N-terminal" evidence="3">
    <location>
        <begin position="15"/>
        <end position="196"/>
    </location>
</feature>
<reference evidence="4 5" key="2">
    <citation type="journal article" date="2016" name="ISME J.">
        <title>Physiological and genomic characterization of two novel marine thaumarchaeal strains indicates niche differentiation.</title>
        <authorList>
            <person name="Bayer B."/>
            <person name="Vojvoda J."/>
            <person name="Offre P."/>
            <person name="Alves R.J."/>
            <person name="Elisabeth N.H."/>
            <person name="Garcia J.A."/>
            <person name="Volland J.M."/>
            <person name="Srivastava A."/>
            <person name="Schleper C."/>
            <person name="Herndl G.J."/>
        </authorList>
    </citation>
    <scope>NUCLEOTIDE SEQUENCE [LARGE SCALE GENOMIC DNA]</scope>
    <source>
        <strain evidence="4 5">D3C</strain>
    </source>
</reference>
<dbReference type="CDD" id="cd03801">
    <property type="entry name" value="GT4_PimA-like"/>
    <property type="match status" value="1"/>
</dbReference>